<sequence>MHILNQQRIVDTVAGNMYNNEIVKVALNADKISICGLNRK</sequence>
<dbReference type="Proteomes" id="UP000003793">
    <property type="component" value="Unassembled WGS sequence"/>
</dbReference>
<reference evidence="1 2" key="1">
    <citation type="submission" date="2009-02" db="EMBL/GenBank/DDBJ databases">
        <authorList>
            <person name="Fulton L."/>
            <person name="Clifton S."/>
            <person name="Fulton B."/>
            <person name="Xu J."/>
            <person name="Minx P."/>
            <person name="Pepin K.H."/>
            <person name="Johnson M."/>
            <person name="Bhonagiri V."/>
            <person name="Nash W.E."/>
            <person name="Mardis E.R."/>
            <person name="Wilson R.K."/>
        </authorList>
    </citation>
    <scope>NUCLEOTIDE SEQUENCE [LARGE SCALE GENOMIC DNA]</scope>
    <source>
        <strain evidence="1 2">ATCC 27758</strain>
    </source>
</reference>
<protein>
    <submittedName>
        <fullName evidence="1">Uncharacterized protein</fullName>
    </submittedName>
</protein>
<name>C0B9Y8_9FIRM</name>
<dbReference type="EMBL" id="ABVR01000040">
    <property type="protein sequence ID" value="EEG90090.1"/>
    <property type="molecule type" value="Genomic_DNA"/>
</dbReference>
<dbReference type="AlphaFoldDB" id="C0B9Y8"/>
<evidence type="ECO:0000313" key="2">
    <source>
        <dbReference type="Proteomes" id="UP000003793"/>
    </source>
</evidence>
<accession>C0B9Y8</accession>
<reference evidence="1 2" key="2">
    <citation type="submission" date="2009-03" db="EMBL/GenBank/DDBJ databases">
        <title>Draft genome sequence of Coprococcus comes (ATCC 27758).</title>
        <authorList>
            <person name="Sudarsanam P."/>
            <person name="Ley R."/>
            <person name="Guruge J."/>
            <person name="Turnbaugh P.J."/>
            <person name="Mahowald M."/>
            <person name="Liep D."/>
            <person name="Gordon J."/>
        </authorList>
    </citation>
    <scope>NUCLEOTIDE SEQUENCE [LARGE SCALE GENOMIC DNA]</scope>
    <source>
        <strain evidence="1 2">ATCC 27758</strain>
    </source>
</reference>
<gene>
    <name evidence="1" type="ORF">COPCOM_01966</name>
</gene>
<evidence type="ECO:0000313" key="1">
    <source>
        <dbReference type="EMBL" id="EEG90090.1"/>
    </source>
</evidence>
<comment type="caution">
    <text evidence="1">The sequence shown here is derived from an EMBL/GenBank/DDBJ whole genome shotgun (WGS) entry which is preliminary data.</text>
</comment>
<organism evidence="1 2">
    <name type="scientific">Coprococcus comes ATCC 27758</name>
    <dbReference type="NCBI Taxonomy" id="470146"/>
    <lineage>
        <taxon>Bacteria</taxon>
        <taxon>Bacillati</taxon>
        <taxon>Bacillota</taxon>
        <taxon>Clostridia</taxon>
        <taxon>Lachnospirales</taxon>
        <taxon>Lachnospiraceae</taxon>
        <taxon>Coprococcus</taxon>
    </lineage>
</organism>
<dbReference type="HOGENOM" id="CLU_3288054_0_0_9"/>
<proteinExistence type="predicted"/>